<feature type="compositionally biased region" description="Acidic residues" evidence="7">
    <location>
        <begin position="567"/>
        <end position="580"/>
    </location>
</feature>
<reference evidence="9 10" key="1">
    <citation type="submission" date="2022-05" db="EMBL/GenBank/DDBJ databases">
        <authorList>
            <consortium name="Genoscope - CEA"/>
            <person name="William W."/>
        </authorList>
    </citation>
    <scope>NUCLEOTIDE SEQUENCE [LARGE SCALE GENOMIC DNA]</scope>
</reference>
<feature type="compositionally biased region" description="Basic residues" evidence="7">
    <location>
        <begin position="654"/>
        <end position="671"/>
    </location>
</feature>
<evidence type="ECO:0000256" key="2">
    <source>
        <dbReference type="ARBA" id="ARBA00022517"/>
    </source>
</evidence>
<dbReference type="InterPro" id="IPR041623">
    <property type="entry name" value="NOG1_N"/>
</dbReference>
<feature type="domain" description="OBG-type G" evidence="8">
    <location>
        <begin position="203"/>
        <end position="374"/>
    </location>
</feature>
<feature type="region of interest" description="Disordered" evidence="7">
    <location>
        <begin position="534"/>
        <end position="671"/>
    </location>
</feature>
<evidence type="ECO:0000256" key="6">
    <source>
        <dbReference type="PIRNR" id="PIRNR038919"/>
    </source>
</evidence>
<keyword evidence="3" id="KW-0547">Nucleotide-binding</keyword>
<dbReference type="Gene3D" id="3.40.50.300">
    <property type="entry name" value="P-loop containing nucleotide triphosphate hydrolases"/>
    <property type="match status" value="1"/>
</dbReference>
<dbReference type="NCBIfam" id="TIGR00231">
    <property type="entry name" value="small_GTP"/>
    <property type="match status" value="1"/>
</dbReference>
<dbReference type="Gene3D" id="1.20.120.1190">
    <property type="match status" value="1"/>
</dbReference>
<dbReference type="FunFam" id="3.40.50.300:FF:000496">
    <property type="entry name" value="Nucleolar GTP-binding protein 1"/>
    <property type="match status" value="1"/>
</dbReference>
<dbReference type="InterPro" id="IPR024926">
    <property type="entry name" value="NOG1"/>
</dbReference>
<name>A0AAU9XGW4_9CNID</name>
<keyword evidence="2 6" id="KW-0690">Ribosome biogenesis</keyword>
<evidence type="ECO:0000313" key="9">
    <source>
        <dbReference type="EMBL" id="CAH3147390.1"/>
    </source>
</evidence>
<dbReference type="Pfam" id="PF08155">
    <property type="entry name" value="NOGCT"/>
    <property type="match status" value="1"/>
</dbReference>
<dbReference type="Pfam" id="PF06858">
    <property type="entry name" value="NOG1"/>
    <property type="match status" value="1"/>
</dbReference>
<dbReference type="PRINTS" id="PR00326">
    <property type="entry name" value="GTP1OBG"/>
</dbReference>
<dbReference type="EMBL" id="CALNXJ010000043">
    <property type="protein sequence ID" value="CAH3147390.1"/>
    <property type="molecule type" value="Genomic_DNA"/>
</dbReference>
<feature type="region of interest" description="Disordered" evidence="7">
    <location>
        <begin position="496"/>
        <end position="521"/>
    </location>
</feature>
<dbReference type="PIRSF" id="PIRSF038919">
    <property type="entry name" value="NOG1"/>
    <property type="match status" value="1"/>
</dbReference>
<comment type="similarity">
    <text evidence="6">Belongs to the TRAFAC class OBG-HflX-like GTPase superfamily. OBG GTPase family. NOG subfamily.</text>
</comment>
<dbReference type="InterPro" id="IPR005225">
    <property type="entry name" value="Small_GTP-bd"/>
</dbReference>
<dbReference type="GO" id="GO:0042254">
    <property type="term" value="P:ribosome biogenesis"/>
    <property type="evidence" value="ECO:0007669"/>
    <property type="project" value="UniProtKB-KW"/>
</dbReference>
<sequence>MTMYALRPYRFLSAPSVSSADALRKLFLSRVLSIMAHYNFKKITVVPSAKDFVDIVLSRTQRKTPTVIHRHYKISRIRGFYMRKIKYTQQNYHDKLTQIITDFPRLEDIHPFYADLMNVLYDKDHYKLALGQINTARHLIDNVAKDYVRLMKYGDSLYRCKQLKRAALGRMCTIMKRQNQSLQYLEQVRQHVARLPSIDPNTRTLLVCGFPNVGKSSFMNKVTRADVEVQPYAFTTKSLFVGHMDYKYLRWQVVDTPGILDHSLEERNTIEMQAITALAHLRAVILYIMDVSEQCGHTLEEQIELFNGIKPLFANKPLIVVLNKVDVIRPEELTEEKRELLNVFNQDGVTLLSMSTVSEEGIMTVKTEACDQLLAQRVEVKMKSKKAKDVMNRLHVAMPTQRDQKERPPCIPQAVLEKRQAMSVEGAEPKRKLAKDLENELGEYYYMDLRQHWDLKNDEEKHDIIPEIYLGKNVADFIDPDIMKKLEELEKEEELREAAGLYDSEPEELTPEQEEIRKTAQQIREKKKLIVQAHREMKPRNNRAKLPRSTFLKAQAARSRKNITEEVGGDVEMEGIEEGDVAEKRSRSQTPMSRKRKRAASNGARSLSRPPRDQSGISSPEKKKKAKKLSKVVQRGINRMGKAGEADRKIATKMPKHMFAGKRKMNKVQRR</sequence>
<organism evidence="9 10">
    <name type="scientific">Pocillopora meandrina</name>
    <dbReference type="NCBI Taxonomy" id="46732"/>
    <lineage>
        <taxon>Eukaryota</taxon>
        <taxon>Metazoa</taxon>
        <taxon>Cnidaria</taxon>
        <taxon>Anthozoa</taxon>
        <taxon>Hexacorallia</taxon>
        <taxon>Scleractinia</taxon>
        <taxon>Astrocoeniina</taxon>
        <taxon>Pocilloporidae</taxon>
        <taxon>Pocillopora</taxon>
    </lineage>
</organism>
<evidence type="ECO:0000256" key="3">
    <source>
        <dbReference type="ARBA" id="ARBA00022741"/>
    </source>
</evidence>
<evidence type="ECO:0000256" key="7">
    <source>
        <dbReference type="SAM" id="MobiDB-lite"/>
    </source>
</evidence>
<accession>A0AAU9XGW4</accession>
<dbReference type="PANTHER" id="PTHR45759">
    <property type="entry name" value="NUCLEOLAR GTP-BINDING PROTEIN 1"/>
    <property type="match status" value="1"/>
</dbReference>
<proteinExistence type="inferred from homology"/>
<dbReference type="InterPro" id="IPR027417">
    <property type="entry name" value="P-loop_NTPase"/>
</dbReference>
<dbReference type="SUPFAM" id="SSF52540">
    <property type="entry name" value="P-loop containing nucleoside triphosphate hydrolases"/>
    <property type="match status" value="1"/>
</dbReference>
<dbReference type="InterPro" id="IPR006073">
    <property type="entry name" value="GTP-bd"/>
</dbReference>
<dbReference type="GO" id="GO:0005525">
    <property type="term" value="F:GTP binding"/>
    <property type="evidence" value="ECO:0007669"/>
    <property type="project" value="UniProtKB-KW"/>
</dbReference>
<dbReference type="GO" id="GO:0005730">
    <property type="term" value="C:nucleolus"/>
    <property type="evidence" value="ECO:0007669"/>
    <property type="project" value="UniProtKB-SubCell"/>
</dbReference>
<dbReference type="CDD" id="cd01897">
    <property type="entry name" value="NOG"/>
    <property type="match status" value="1"/>
</dbReference>
<evidence type="ECO:0000256" key="1">
    <source>
        <dbReference type="ARBA" id="ARBA00004604"/>
    </source>
</evidence>
<evidence type="ECO:0000256" key="5">
    <source>
        <dbReference type="ARBA" id="ARBA00023242"/>
    </source>
</evidence>
<gene>
    <name evidence="9" type="ORF">PMEA_00023372</name>
</gene>
<comment type="subcellular location">
    <subcellularLocation>
        <location evidence="1 6">Nucleus</location>
        <location evidence="1 6">Nucleolus</location>
    </subcellularLocation>
</comment>
<dbReference type="FunFam" id="1.20.120.1190:FF:000001">
    <property type="entry name" value="Nucleolar GTP-binding protein 1"/>
    <property type="match status" value="1"/>
</dbReference>
<keyword evidence="5 6" id="KW-0539">Nucleus</keyword>
<evidence type="ECO:0000259" key="8">
    <source>
        <dbReference type="PROSITE" id="PS51710"/>
    </source>
</evidence>
<dbReference type="InterPro" id="IPR012973">
    <property type="entry name" value="NOG_C"/>
</dbReference>
<keyword evidence="10" id="KW-1185">Reference proteome</keyword>
<dbReference type="InterPro" id="IPR010674">
    <property type="entry name" value="NOG1_Rossman_fold_dom"/>
</dbReference>
<comment type="caution">
    <text evidence="9">The sequence shown here is derived from an EMBL/GenBank/DDBJ whole genome shotgun (WGS) entry which is preliminary data.</text>
</comment>
<protein>
    <recommendedName>
        <fullName evidence="6">Nucleolar GTP-binding protein 1</fullName>
    </recommendedName>
</protein>
<keyword evidence="4" id="KW-0342">GTP-binding</keyword>
<dbReference type="AlphaFoldDB" id="A0AAU9XGW4"/>
<dbReference type="InterPro" id="IPR031167">
    <property type="entry name" value="G_OBG"/>
</dbReference>
<dbReference type="PROSITE" id="PS51710">
    <property type="entry name" value="G_OBG"/>
    <property type="match status" value="1"/>
</dbReference>
<feature type="compositionally biased region" description="Acidic residues" evidence="7">
    <location>
        <begin position="504"/>
        <end position="513"/>
    </location>
</feature>
<dbReference type="Pfam" id="PF17835">
    <property type="entry name" value="NOG1_N"/>
    <property type="match status" value="1"/>
</dbReference>
<evidence type="ECO:0000256" key="4">
    <source>
        <dbReference type="ARBA" id="ARBA00023134"/>
    </source>
</evidence>
<evidence type="ECO:0000313" key="10">
    <source>
        <dbReference type="Proteomes" id="UP001159428"/>
    </source>
</evidence>
<dbReference type="Proteomes" id="UP001159428">
    <property type="component" value="Unassembled WGS sequence"/>
</dbReference>
<comment type="function">
    <text evidence="6">Involved in the biogenesis of the 60S ribosomal subunit.</text>
</comment>